<sequence>MLRMVPFVKLITRNRSMRMSALAYLIRSRLILSSLIISGGSFVSPAVNSTLYLNTIDLASQQINPGDVINTGDANGIISGANDNTGLQLGDAKVSLIVNTQGSMQPVSGINLSASAAPAHALGKNSSIEVTAKDSAQATYGVLAGDGLSIRSSDLTMNISGHDHAWAIYAGNGVVSLEDNTSIFTHSDKHATAIGLSGNLHTGRLQLITQGASATGIMTAQGKDRSLLNLGEGSEYIVNTRDTLGTSAAIETNGPTTIIANNLKITTTDAHGIKVNKGAADISLGSGSSININGETGYSGLYLSGDDGGSSVDAENLTVSTTGKNGYGLNLNVGTGNVALRGKTSISTSGDGAHAIWLSGPYNKASQLTAENLLIHTSGKNAVAMELTTGVTNVAAGEFKAENGAGIIAARTSGNTAPVVTINNSSVRAKGLAASAQQAGTVLNLHKVQAAAQGAYGIWAVTGGEVNMTDSSLSVAPSTYALVANNGGQINFSGATSISGSEIAMATDSPASWIKGSGHMMVDGGLYARNNAAIALDMADGSVLNGLASRTNGGVVNLSLRNSLWNMSDSSDVSELALDNGTVNFGGTEKFKTLRATSLSGRGNFTMRTDLAALKGDVIAVSGTTRGEHQLTVTNNGSAETDGKEVLTLVETADGGGKFSLKNDVELGGYVYSLRQQEKNWQLVSLAQARPEPPPVPVPQPQPPISSAASASANTLNIGYLLKFADMSTLMQRMGQIRREEKDENVWLHGYGGNFRAFDNGKLNGFLMNYRGYQLGADKQWPQANSLTYMGFAAGSTVSDQTYLNGSGNVKNYNVGLYAGYLHDSGFYLDAAFKYNRMRTAISVLDTQGNEVSGKAASNGLSLSLESGKRFYFSGENAGPYIEPQLQTLVFRQESSRFHNTNGLTVDLSGYTSATGRAGGLLGYSAREGETPINFYFKSNYLHEFKGKASYRLNGNKEGHSFRGDFWSNGVGVSAGIARQHELYFDMERVNGKRFTQNKVNAGYRFSF</sequence>
<dbReference type="InterPro" id="IPR036709">
    <property type="entry name" value="Autotransporte_beta_dom_sf"/>
</dbReference>
<dbReference type="InterPro" id="IPR051551">
    <property type="entry name" value="Autotransporter_adhesion"/>
</dbReference>
<dbReference type="NCBIfam" id="TIGR01414">
    <property type="entry name" value="autotrans_barl"/>
    <property type="match status" value="1"/>
</dbReference>
<organism evidence="3 4">
    <name type="scientific">Cedecea colo</name>
    <dbReference type="NCBI Taxonomy" id="2552946"/>
    <lineage>
        <taxon>Bacteria</taxon>
        <taxon>Pseudomonadati</taxon>
        <taxon>Pseudomonadota</taxon>
        <taxon>Gammaproteobacteria</taxon>
        <taxon>Enterobacterales</taxon>
        <taxon>Enterobacteriaceae</taxon>
        <taxon>Cedecea</taxon>
    </lineage>
</organism>
<dbReference type="InterPro" id="IPR003991">
    <property type="entry name" value="Pertactin_virulence_factor"/>
</dbReference>
<comment type="caution">
    <text evidence="3">The sequence shown here is derived from an EMBL/GenBank/DDBJ whole genome shotgun (WGS) entry which is preliminary data.</text>
</comment>
<evidence type="ECO:0000313" key="3">
    <source>
        <dbReference type="EMBL" id="NIY46616.1"/>
    </source>
</evidence>
<dbReference type="InterPro" id="IPR005546">
    <property type="entry name" value="Autotransporte_beta"/>
</dbReference>
<protein>
    <submittedName>
        <fullName evidence="3">Autotransporter outer membrane beta-barrel domain-containing protein</fullName>
    </submittedName>
</protein>
<accession>A0ABX0VK72</accession>
<feature type="domain" description="Autotransporter" evidence="2">
    <location>
        <begin position="739"/>
        <end position="1008"/>
    </location>
</feature>
<dbReference type="Gene3D" id="2.160.20.20">
    <property type="match status" value="1"/>
</dbReference>
<dbReference type="SMART" id="SM00869">
    <property type="entry name" value="Autotransporter"/>
    <property type="match status" value="1"/>
</dbReference>
<dbReference type="PANTHER" id="PTHR35037">
    <property type="entry name" value="C-TERMINAL REGION OF AIDA-LIKE PROTEIN"/>
    <property type="match status" value="1"/>
</dbReference>
<evidence type="ECO:0000313" key="4">
    <source>
        <dbReference type="Proteomes" id="UP000697927"/>
    </source>
</evidence>
<dbReference type="InterPro" id="IPR004899">
    <property type="entry name" value="Pertactin_central"/>
</dbReference>
<dbReference type="InterPro" id="IPR012332">
    <property type="entry name" value="Autotransporter_pectin_lyase_C"/>
</dbReference>
<dbReference type="SUPFAM" id="SSF51126">
    <property type="entry name" value="Pectin lyase-like"/>
    <property type="match status" value="1"/>
</dbReference>
<reference evidence="3 4" key="1">
    <citation type="journal article" date="2020" name="Microorganisms">
        <title>Polyphasic Characterisation of Cedecea colo sp. nov., a New Enteric Bacterium Isolated from the Koala Hindgut.</title>
        <authorList>
            <person name="Boath J.M."/>
            <person name="Dakhal S."/>
            <person name="Van T.T.H."/>
            <person name="Moore R.J."/>
            <person name="Dekiwadia C."/>
            <person name="Macreadie I.G."/>
        </authorList>
    </citation>
    <scope>NUCLEOTIDE SEQUENCE [LARGE SCALE GENOMIC DNA]</scope>
    <source>
        <strain evidence="3 4">ZA</strain>
    </source>
</reference>
<dbReference type="PRINTS" id="PR01484">
    <property type="entry name" value="PRTACTNFAMLY"/>
</dbReference>
<dbReference type="Gene3D" id="2.40.128.130">
    <property type="entry name" value="Autotransporter beta-domain"/>
    <property type="match status" value="1"/>
</dbReference>
<dbReference type="Pfam" id="PF03797">
    <property type="entry name" value="Autotransporter"/>
    <property type="match status" value="1"/>
</dbReference>
<dbReference type="SUPFAM" id="SSF103515">
    <property type="entry name" value="Autotransporter"/>
    <property type="match status" value="1"/>
</dbReference>
<dbReference type="InterPro" id="IPR006315">
    <property type="entry name" value="OM_autotransptr_brl_dom"/>
</dbReference>
<dbReference type="PANTHER" id="PTHR35037:SF3">
    <property type="entry name" value="C-TERMINAL REGION OF AIDA-LIKE PROTEIN"/>
    <property type="match status" value="1"/>
</dbReference>
<dbReference type="Pfam" id="PF03212">
    <property type="entry name" value="Pertactin"/>
    <property type="match status" value="1"/>
</dbReference>
<name>A0ABX0VK72_9ENTR</name>
<keyword evidence="4" id="KW-1185">Reference proteome</keyword>
<dbReference type="EMBL" id="SOYS01000001">
    <property type="protein sequence ID" value="NIY46616.1"/>
    <property type="molecule type" value="Genomic_DNA"/>
</dbReference>
<evidence type="ECO:0000256" key="1">
    <source>
        <dbReference type="ARBA" id="ARBA00022729"/>
    </source>
</evidence>
<dbReference type="InterPro" id="IPR011050">
    <property type="entry name" value="Pectin_lyase_fold/virulence"/>
</dbReference>
<dbReference type="PROSITE" id="PS51208">
    <property type="entry name" value="AUTOTRANSPORTER"/>
    <property type="match status" value="1"/>
</dbReference>
<keyword evidence="1" id="KW-0732">Signal</keyword>
<proteinExistence type="predicted"/>
<dbReference type="CDD" id="cd01343">
    <property type="entry name" value="PL1_Passenger_AT"/>
    <property type="match status" value="1"/>
</dbReference>
<evidence type="ECO:0000259" key="2">
    <source>
        <dbReference type="PROSITE" id="PS51208"/>
    </source>
</evidence>
<gene>
    <name evidence="3" type="ORF">E2L00_03515</name>
</gene>
<dbReference type="Proteomes" id="UP000697927">
    <property type="component" value="Unassembled WGS sequence"/>
</dbReference>